<dbReference type="GO" id="GO:0016787">
    <property type="term" value="F:hydrolase activity"/>
    <property type="evidence" value="ECO:0007669"/>
    <property type="project" value="UniProtKB-KW"/>
</dbReference>
<dbReference type="InterPro" id="IPR001650">
    <property type="entry name" value="Helicase_C-like"/>
</dbReference>
<dbReference type="InterPro" id="IPR050079">
    <property type="entry name" value="DEAD_box_RNA_helicase"/>
</dbReference>
<dbReference type="AlphaFoldDB" id="A0A7C4D1P3"/>
<evidence type="ECO:0000256" key="4">
    <source>
        <dbReference type="ARBA" id="ARBA00022840"/>
    </source>
</evidence>
<keyword evidence="1" id="KW-0547">Nucleotide-binding</keyword>
<dbReference type="GO" id="GO:0003676">
    <property type="term" value="F:nucleic acid binding"/>
    <property type="evidence" value="ECO:0007669"/>
    <property type="project" value="InterPro"/>
</dbReference>
<dbReference type="SUPFAM" id="SSF52540">
    <property type="entry name" value="P-loop containing nucleoside triphosphate hydrolases"/>
    <property type="match status" value="1"/>
</dbReference>
<dbReference type="Pfam" id="PF00270">
    <property type="entry name" value="DEAD"/>
    <property type="match status" value="1"/>
</dbReference>
<keyword evidence="4" id="KW-0067">ATP-binding</keyword>
<dbReference type="PROSITE" id="PS51192">
    <property type="entry name" value="HELICASE_ATP_BIND_1"/>
    <property type="match status" value="1"/>
</dbReference>
<name>A0A7C4D1P3_THEPE</name>
<dbReference type="EMBL" id="DTBQ01000039">
    <property type="protein sequence ID" value="HGM46401.1"/>
    <property type="molecule type" value="Genomic_DNA"/>
</dbReference>
<gene>
    <name evidence="8" type="primary">cas3</name>
    <name evidence="8" type="ORF">ENU21_01430</name>
</gene>
<feature type="domain" description="Helicase ATP-binding" evidence="6">
    <location>
        <begin position="32"/>
        <end position="225"/>
    </location>
</feature>
<dbReference type="InterPro" id="IPR006474">
    <property type="entry name" value="Helicase_Cas3_CRISPR-ass_core"/>
</dbReference>
<dbReference type="GO" id="GO:0005524">
    <property type="term" value="F:ATP binding"/>
    <property type="evidence" value="ECO:0007669"/>
    <property type="project" value="UniProtKB-KW"/>
</dbReference>
<reference evidence="8" key="1">
    <citation type="journal article" date="2020" name="mSystems">
        <title>Genome- and Community-Level Interaction Insights into Carbon Utilization and Element Cycling Functions of Hydrothermarchaeota in Hydrothermal Sediment.</title>
        <authorList>
            <person name="Zhou Z."/>
            <person name="Liu Y."/>
            <person name="Xu W."/>
            <person name="Pan J."/>
            <person name="Luo Z.H."/>
            <person name="Li M."/>
        </authorList>
    </citation>
    <scope>NUCLEOTIDE SEQUENCE</scope>
    <source>
        <strain evidence="8">SpSt-649</strain>
    </source>
</reference>
<dbReference type="InterPro" id="IPR011545">
    <property type="entry name" value="DEAD/DEAH_box_helicase_dom"/>
</dbReference>
<evidence type="ECO:0000256" key="1">
    <source>
        <dbReference type="ARBA" id="ARBA00022741"/>
    </source>
</evidence>
<evidence type="ECO:0000256" key="2">
    <source>
        <dbReference type="ARBA" id="ARBA00022801"/>
    </source>
</evidence>
<protein>
    <submittedName>
        <fullName evidence="8">CRISPR-associated helicase Cas3</fullName>
    </submittedName>
</protein>
<evidence type="ECO:0000259" key="7">
    <source>
        <dbReference type="PROSITE" id="PS51194"/>
    </source>
</evidence>
<evidence type="ECO:0000313" key="8">
    <source>
        <dbReference type="EMBL" id="HGM46401.1"/>
    </source>
</evidence>
<dbReference type="Gene3D" id="3.40.50.300">
    <property type="entry name" value="P-loop containing nucleotide triphosphate hydrolases"/>
    <property type="match status" value="2"/>
</dbReference>
<comment type="caution">
    <text evidence="8">The sequence shown here is derived from an EMBL/GenBank/DDBJ whole genome shotgun (WGS) entry which is preliminary data.</text>
</comment>
<dbReference type="Pfam" id="PF22590">
    <property type="entry name" value="Cas3-like_C_2"/>
    <property type="match status" value="1"/>
</dbReference>
<organism evidence="8">
    <name type="scientific">Thermofilum pendens</name>
    <dbReference type="NCBI Taxonomy" id="2269"/>
    <lineage>
        <taxon>Archaea</taxon>
        <taxon>Thermoproteota</taxon>
        <taxon>Thermoprotei</taxon>
        <taxon>Thermofilales</taxon>
        <taxon>Thermofilaceae</taxon>
        <taxon>Thermofilum</taxon>
    </lineage>
</organism>
<dbReference type="InterPro" id="IPR014001">
    <property type="entry name" value="Helicase_ATP-bd"/>
</dbReference>
<dbReference type="PROSITE" id="PS51194">
    <property type="entry name" value="HELICASE_CTER"/>
    <property type="match status" value="1"/>
</dbReference>
<dbReference type="NCBIfam" id="TIGR01587">
    <property type="entry name" value="cas3_core"/>
    <property type="match status" value="1"/>
</dbReference>
<keyword evidence="3" id="KW-0347">Helicase</keyword>
<evidence type="ECO:0000256" key="3">
    <source>
        <dbReference type="ARBA" id="ARBA00022806"/>
    </source>
</evidence>
<dbReference type="SMART" id="SM00490">
    <property type="entry name" value="HELICc"/>
    <property type="match status" value="1"/>
</dbReference>
<evidence type="ECO:0000256" key="5">
    <source>
        <dbReference type="ARBA" id="ARBA00023118"/>
    </source>
</evidence>
<dbReference type="GO" id="GO:0003724">
    <property type="term" value="F:RNA helicase activity"/>
    <property type="evidence" value="ECO:0007669"/>
    <property type="project" value="TreeGrafter"/>
</dbReference>
<accession>A0A7C4D1P3</accession>
<proteinExistence type="predicted"/>
<keyword evidence="2" id="KW-0378">Hydrolase</keyword>
<keyword evidence="5" id="KW-0051">Antiviral defense</keyword>
<dbReference type="InterPro" id="IPR054712">
    <property type="entry name" value="Cas3-like_dom"/>
</dbReference>
<dbReference type="GO" id="GO:0051607">
    <property type="term" value="P:defense response to virus"/>
    <property type="evidence" value="ECO:0007669"/>
    <property type="project" value="UniProtKB-KW"/>
</dbReference>
<dbReference type="InterPro" id="IPR027417">
    <property type="entry name" value="P-loop_NTPase"/>
</dbReference>
<dbReference type="GO" id="GO:0140097">
    <property type="term" value="F:catalytic activity, acting on DNA"/>
    <property type="evidence" value="ECO:0007669"/>
    <property type="project" value="UniProtKB-ARBA"/>
</dbReference>
<dbReference type="SMART" id="SM00487">
    <property type="entry name" value="DEXDc"/>
    <property type="match status" value="1"/>
</dbReference>
<evidence type="ECO:0000259" key="6">
    <source>
        <dbReference type="PROSITE" id="PS51192"/>
    </source>
</evidence>
<sequence length="522" mass="59514">MLLEAYDRVLAYVRSSKGAAARRPLQVKALERIEGSGRDSFLVCAPTGYGKSLITMSIALHEFLQDSKVIAAYPLRALIEEQVSDMKKLFSFHGICSEFVGARHMGSRESPYLVHPVTLTTIDTLSLTALGLSPEDTGRVFRKVSGSLFGSLGHYLFSWSSVFSSSFIIMDEIHLMYDSSKSLSFLRALMDMCEDTGVRTILMTATLPRKFEGVLPRGKVERLGFSRDDDPEFYGERSSKKYRVELLYLKSGEKLSRIREVLAKSDFRRALVVFNTVEDAVSFYKLLEGRKVLLHSRFTEEDKRDKLRRLKELQDLGEKHVVVGTQAIEAGVNISSDLIVTEVAPPISLVQRFGRFLRYAEKSGRAFVWVEEDSLDSESEVYKVYNKELVKRTLDYLNSNSDVNLHISYDDFMDKVYLEEPRVDYDIIRKMRVILTDLTRPSTSALKLFIRLEGSFVREGSLFTVVSENGYEVNVSFEYLYRQKRMGLCDDCPEDVYEALIDSLAGRRFHVHVGYDREVGLT</sequence>
<dbReference type="PANTHER" id="PTHR47959:SF16">
    <property type="entry name" value="CRISPR-ASSOCIATED NUCLEASE_HELICASE CAS3-RELATED"/>
    <property type="match status" value="1"/>
</dbReference>
<dbReference type="GO" id="GO:0005829">
    <property type="term" value="C:cytosol"/>
    <property type="evidence" value="ECO:0007669"/>
    <property type="project" value="TreeGrafter"/>
</dbReference>
<feature type="domain" description="Helicase C-terminal" evidence="7">
    <location>
        <begin position="257"/>
        <end position="401"/>
    </location>
</feature>
<dbReference type="PANTHER" id="PTHR47959">
    <property type="entry name" value="ATP-DEPENDENT RNA HELICASE RHLE-RELATED"/>
    <property type="match status" value="1"/>
</dbReference>